<evidence type="ECO:0000313" key="1">
    <source>
        <dbReference type="EMBL" id="KAF6287035.1"/>
    </source>
</evidence>
<gene>
    <name evidence="1" type="ORF">mPipKuh1_009991</name>
</gene>
<organism evidence="1 2">
    <name type="scientific">Pipistrellus kuhlii</name>
    <name type="common">Kuhl's pipistrelle</name>
    <dbReference type="NCBI Taxonomy" id="59472"/>
    <lineage>
        <taxon>Eukaryota</taxon>
        <taxon>Metazoa</taxon>
        <taxon>Chordata</taxon>
        <taxon>Craniata</taxon>
        <taxon>Vertebrata</taxon>
        <taxon>Euteleostomi</taxon>
        <taxon>Mammalia</taxon>
        <taxon>Eutheria</taxon>
        <taxon>Laurasiatheria</taxon>
        <taxon>Chiroptera</taxon>
        <taxon>Yangochiroptera</taxon>
        <taxon>Vespertilionidae</taxon>
        <taxon>Pipistrellus</taxon>
    </lineage>
</organism>
<evidence type="ECO:0000313" key="2">
    <source>
        <dbReference type="Proteomes" id="UP000558488"/>
    </source>
</evidence>
<comment type="caution">
    <text evidence="1">The sequence shown here is derived from an EMBL/GenBank/DDBJ whole genome shotgun (WGS) entry which is preliminary data.</text>
</comment>
<protein>
    <submittedName>
        <fullName evidence="1">Uncharacterized protein</fullName>
    </submittedName>
</protein>
<name>A0A7J7SFN8_PIPKU</name>
<proteinExistence type="predicted"/>
<accession>A0A7J7SFN8</accession>
<sequence length="153" mass="16592">MSWVQYQSRACARVAGSISDRGHVGGSRSMNLSSLMIPSLSPFLSEINKNIFLKKTPSCKFPGHPFTCRGSFYSPLLGPSLPWSLPQAVSTGSSESPIPEAQDSWSRGCGDSHIPGALPRIVQRRQQAQGSAWSHLVESQQSCFQSCPKARKG</sequence>
<dbReference type="Proteomes" id="UP000558488">
    <property type="component" value="Unassembled WGS sequence"/>
</dbReference>
<dbReference type="EMBL" id="JACAGB010000043">
    <property type="protein sequence ID" value="KAF6287035.1"/>
    <property type="molecule type" value="Genomic_DNA"/>
</dbReference>
<reference evidence="1 2" key="1">
    <citation type="journal article" date="2020" name="Nature">
        <title>Six reference-quality genomes reveal evolution of bat adaptations.</title>
        <authorList>
            <person name="Jebb D."/>
            <person name="Huang Z."/>
            <person name="Pippel M."/>
            <person name="Hughes G.M."/>
            <person name="Lavrichenko K."/>
            <person name="Devanna P."/>
            <person name="Winkler S."/>
            <person name="Jermiin L.S."/>
            <person name="Skirmuntt E.C."/>
            <person name="Katzourakis A."/>
            <person name="Burkitt-Gray L."/>
            <person name="Ray D.A."/>
            <person name="Sullivan K.A.M."/>
            <person name="Roscito J.G."/>
            <person name="Kirilenko B.M."/>
            <person name="Davalos L.M."/>
            <person name="Corthals A.P."/>
            <person name="Power M.L."/>
            <person name="Jones G."/>
            <person name="Ransome R.D."/>
            <person name="Dechmann D.K.N."/>
            <person name="Locatelli A.G."/>
            <person name="Puechmaille S.J."/>
            <person name="Fedrigo O."/>
            <person name="Jarvis E.D."/>
            <person name="Hiller M."/>
            <person name="Vernes S.C."/>
            <person name="Myers E.W."/>
            <person name="Teeling E.C."/>
        </authorList>
    </citation>
    <scope>NUCLEOTIDE SEQUENCE [LARGE SCALE GENOMIC DNA]</scope>
    <source>
        <strain evidence="1">MPipKuh1</strain>
        <tissue evidence="1">Flight muscle</tissue>
    </source>
</reference>
<dbReference type="AlphaFoldDB" id="A0A7J7SFN8"/>
<keyword evidence="2" id="KW-1185">Reference proteome</keyword>